<feature type="transmembrane region" description="Helical" evidence="13">
    <location>
        <begin position="144"/>
        <end position="164"/>
    </location>
</feature>
<dbReference type="PROSITE" id="PS00237">
    <property type="entry name" value="G_PROTEIN_RECEP_F1_1"/>
    <property type="match status" value="1"/>
</dbReference>
<reference evidence="15" key="1">
    <citation type="submission" date="2022-01" db="EMBL/GenBank/DDBJ databases">
        <authorList>
            <person name="King R."/>
        </authorList>
    </citation>
    <scope>NUCLEOTIDE SEQUENCE</scope>
</reference>
<keyword evidence="10" id="KW-0716">Sensory transduction</keyword>
<feature type="transmembrane region" description="Helical" evidence="13">
    <location>
        <begin position="192"/>
        <end position="215"/>
    </location>
</feature>
<evidence type="ECO:0000259" key="14">
    <source>
        <dbReference type="PROSITE" id="PS50262"/>
    </source>
</evidence>
<feature type="transmembrane region" description="Helical" evidence="13">
    <location>
        <begin position="93"/>
        <end position="124"/>
    </location>
</feature>
<keyword evidence="16" id="KW-1185">Reference proteome</keyword>
<evidence type="ECO:0000256" key="8">
    <source>
        <dbReference type="ARBA" id="ARBA00023180"/>
    </source>
</evidence>
<dbReference type="GO" id="GO:0016020">
    <property type="term" value="C:membrane"/>
    <property type="evidence" value="ECO:0007669"/>
    <property type="project" value="UniProtKB-SubCell"/>
</dbReference>
<keyword evidence="8" id="KW-0325">Glycoprotein</keyword>
<keyword evidence="5 11" id="KW-0297">G-protein coupled receptor</keyword>
<evidence type="ECO:0000256" key="13">
    <source>
        <dbReference type="SAM" id="Phobius"/>
    </source>
</evidence>
<evidence type="ECO:0000256" key="5">
    <source>
        <dbReference type="ARBA" id="ARBA00023040"/>
    </source>
</evidence>
<keyword evidence="7 11" id="KW-0675">Receptor</keyword>
<dbReference type="EMBL" id="OU892287">
    <property type="protein sequence ID" value="CAG9762357.1"/>
    <property type="molecule type" value="Genomic_DNA"/>
</dbReference>
<dbReference type="GO" id="GO:0007601">
    <property type="term" value="P:visual perception"/>
    <property type="evidence" value="ECO:0007669"/>
    <property type="project" value="UniProtKB-KW"/>
</dbReference>
<dbReference type="PROSITE" id="PS50262">
    <property type="entry name" value="G_PROTEIN_RECEP_F1_2"/>
    <property type="match status" value="1"/>
</dbReference>
<organism evidence="15 16">
    <name type="scientific">Ceutorhynchus assimilis</name>
    <name type="common">cabbage seed weevil</name>
    <dbReference type="NCBI Taxonomy" id="467358"/>
    <lineage>
        <taxon>Eukaryota</taxon>
        <taxon>Metazoa</taxon>
        <taxon>Ecdysozoa</taxon>
        <taxon>Arthropoda</taxon>
        <taxon>Hexapoda</taxon>
        <taxon>Insecta</taxon>
        <taxon>Pterygota</taxon>
        <taxon>Neoptera</taxon>
        <taxon>Endopterygota</taxon>
        <taxon>Coleoptera</taxon>
        <taxon>Polyphaga</taxon>
        <taxon>Cucujiformia</taxon>
        <taxon>Curculionidae</taxon>
        <taxon>Ceutorhynchinae</taxon>
        <taxon>Ceutorhynchus</taxon>
    </lineage>
</organism>
<dbReference type="InterPro" id="IPR050125">
    <property type="entry name" value="GPCR_opsins"/>
</dbReference>
<proteinExistence type="inferred from homology"/>
<evidence type="ECO:0000256" key="3">
    <source>
        <dbReference type="ARBA" id="ARBA00022692"/>
    </source>
</evidence>
<dbReference type="Proteomes" id="UP001152799">
    <property type="component" value="Chromosome 11"/>
</dbReference>
<protein>
    <recommendedName>
        <fullName evidence="14">G-protein coupled receptors family 1 profile domain-containing protein</fullName>
    </recommendedName>
</protein>
<feature type="region of interest" description="Disordered" evidence="12">
    <location>
        <begin position="337"/>
        <end position="363"/>
    </location>
</feature>
<evidence type="ECO:0000313" key="15">
    <source>
        <dbReference type="EMBL" id="CAG9762357.1"/>
    </source>
</evidence>
<evidence type="ECO:0000256" key="12">
    <source>
        <dbReference type="SAM" id="MobiDB-lite"/>
    </source>
</evidence>
<comment type="subcellular location">
    <subcellularLocation>
        <location evidence="1">Membrane</location>
        <topology evidence="1">Multi-pass membrane protein</topology>
    </subcellularLocation>
</comment>
<feature type="transmembrane region" description="Helical" evidence="13">
    <location>
        <begin position="28"/>
        <end position="54"/>
    </location>
</feature>
<evidence type="ECO:0000256" key="10">
    <source>
        <dbReference type="ARBA" id="ARBA00023305"/>
    </source>
</evidence>
<keyword evidence="4 13" id="KW-1133">Transmembrane helix</keyword>
<feature type="domain" description="G-protein coupled receptors family 1 profile" evidence="14">
    <location>
        <begin position="45"/>
        <end position="292"/>
    </location>
</feature>
<feature type="transmembrane region" description="Helical" evidence="13">
    <location>
        <begin position="275"/>
        <end position="295"/>
    </location>
</feature>
<evidence type="ECO:0000256" key="2">
    <source>
        <dbReference type="ARBA" id="ARBA00010663"/>
    </source>
</evidence>
<dbReference type="PANTHER" id="PTHR24240">
    <property type="entry name" value="OPSIN"/>
    <property type="match status" value="1"/>
</dbReference>
<dbReference type="OrthoDB" id="2101615at2759"/>
<keyword evidence="10" id="KW-0844">Vision</keyword>
<evidence type="ECO:0000256" key="1">
    <source>
        <dbReference type="ARBA" id="ARBA00004141"/>
    </source>
</evidence>
<evidence type="ECO:0000256" key="11">
    <source>
        <dbReference type="RuleBase" id="RU000688"/>
    </source>
</evidence>
<evidence type="ECO:0000256" key="7">
    <source>
        <dbReference type="ARBA" id="ARBA00023170"/>
    </source>
</evidence>
<dbReference type="InterPro" id="IPR017452">
    <property type="entry name" value="GPCR_Rhodpsn_7TM"/>
</dbReference>
<evidence type="ECO:0000256" key="4">
    <source>
        <dbReference type="ARBA" id="ARBA00022989"/>
    </source>
</evidence>
<dbReference type="SUPFAM" id="SSF81321">
    <property type="entry name" value="Family A G protein-coupled receptor-like"/>
    <property type="match status" value="1"/>
</dbReference>
<dbReference type="PRINTS" id="PR00237">
    <property type="entry name" value="GPCRRHODOPSN"/>
</dbReference>
<accession>A0A9N9MD07</accession>
<keyword evidence="6 13" id="KW-0472">Membrane</keyword>
<evidence type="ECO:0000313" key="16">
    <source>
        <dbReference type="Proteomes" id="UP001152799"/>
    </source>
</evidence>
<sequence>MTDLVIVKNVTNETVIVKNELLMDPAGYIITAFVLFLIGFCGFFLNLFVILLMWKDKQLWTPLNIILFNLVCSDFSVSIFGNPWTFISAMSYGWIWGSTMCVMYGFFMSLLGITSITTLTVLAFERFMIVSKPFQRKCINRTNAFYMVIGIWTYSLILTTPPLMGWGKYGNEAANISCSVNWEDRGTNAKSYIMYLFFFGLVVPIIVIGYSYTFILITMRANKMNMGQICRVESRVAYTVFMMILAFLLAWTPYSIFALLAQFGDPTLVTPSSGVVPALIAKSSICYNPIIYVGLNRQFQQSLKELFQKESTRTINHSCETYALAVSKYISENNKKMNSTDKKKEARTMTKLEEVSHETEDLL</sequence>
<keyword evidence="3 11" id="KW-0812">Transmembrane</keyword>
<evidence type="ECO:0000256" key="6">
    <source>
        <dbReference type="ARBA" id="ARBA00023136"/>
    </source>
</evidence>
<dbReference type="Gene3D" id="1.20.1070.10">
    <property type="entry name" value="Rhodopsin 7-helix transmembrane proteins"/>
    <property type="match status" value="1"/>
</dbReference>
<dbReference type="CDD" id="cd14969">
    <property type="entry name" value="7tmA_Opsins_type2_animals"/>
    <property type="match status" value="1"/>
</dbReference>
<dbReference type="GO" id="GO:0004930">
    <property type="term" value="F:G protein-coupled receptor activity"/>
    <property type="evidence" value="ECO:0007669"/>
    <property type="project" value="UniProtKB-KW"/>
</dbReference>
<dbReference type="AlphaFoldDB" id="A0A9N9MD07"/>
<keyword evidence="9 11" id="KW-0807">Transducer</keyword>
<comment type="similarity">
    <text evidence="2 11">Belongs to the G-protein coupled receptor 1 family.</text>
</comment>
<evidence type="ECO:0000256" key="9">
    <source>
        <dbReference type="ARBA" id="ARBA00023224"/>
    </source>
</evidence>
<feature type="transmembrane region" description="Helical" evidence="13">
    <location>
        <begin position="236"/>
        <end position="263"/>
    </location>
</feature>
<dbReference type="Pfam" id="PF00001">
    <property type="entry name" value="7tm_1"/>
    <property type="match status" value="1"/>
</dbReference>
<gene>
    <name evidence="15" type="ORF">CEUTPL_LOCUS3037</name>
</gene>
<feature type="transmembrane region" description="Helical" evidence="13">
    <location>
        <begin position="66"/>
        <end position="87"/>
    </location>
</feature>
<name>A0A9N9MD07_9CUCU</name>
<dbReference type="InterPro" id="IPR000276">
    <property type="entry name" value="GPCR_Rhodpsn"/>
</dbReference>